<dbReference type="Pfam" id="PF26002">
    <property type="entry name" value="Beta-barrel_AprE"/>
    <property type="match status" value="1"/>
</dbReference>
<keyword evidence="8 9" id="KW-0472">Membrane</keyword>
<evidence type="ECO:0000256" key="1">
    <source>
        <dbReference type="ARBA" id="ARBA00004377"/>
    </source>
</evidence>
<organism evidence="13 14">
    <name type="scientific">Neiella marina</name>
    <dbReference type="NCBI Taxonomy" id="508461"/>
    <lineage>
        <taxon>Bacteria</taxon>
        <taxon>Pseudomonadati</taxon>
        <taxon>Pseudomonadota</taxon>
        <taxon>Gammaproteobacteria</taxon>
        <taxon>Alteromonadales</taxon>
        <taxon>Echinimonadaceae</taxon>
        <taxon>Neiella</taxon>
    </lineage>
</organism>
<keyword evidence="7 9" id="KW-1133">Transmembrane helix</keyword>
<evidence type="ECO:0000313" key="14">
    <source>
        <dbReference type="Proteomes" id="UP000619743"/>
    </source>
</evidence>
<feature type="domain" description="AprE-like beta-barrel" evidence="12">
    <location>
        <begin position="346"/>
        <end position="435"/>
    </location>
</feature>
<dbReference type="RefSeq" id="WP_087504395.1">
    <property type="nucleotide sequence ID" value="NZ_BMDX01000002.1"/>
</dbReference>
<dbReference type="InterPro" id="IPR058982">
    <property type="entry name" value="Beta-barrel_AprE"/>
</dbReference>
<dbReference type="InterPro" id="IPR058781">
    <property type="entry name" value="HH_AprE-like"/>
</dbReference>
<evidence type="ECO:0000256" key="9">
    <source>
        <dbReference type="RuleBase" id="RU365093"/>
    </source>
</evidence>
<keyword evidence="6 9" id="KW-0812">Transmembrane</keyword>
<dbReference type="PANTHER" id="PTHR30386:SF26">
    <property type="entry name" value="TRANSPORT PROTEIN COMB"/>
    <property type="match status" value="1"/>
</dbReference>
<evidence type="ECO:0000256" key="2">
    <source>
        <dbReference type="ARBA" id="ARBA00009477"/>
    </source>
</evidence>
<evidence type="ECO:0000256" key="5">
    <source>
        <dbReference type="ARBA" id="ARBA00022519"/>
    </source>
</evidence>
<dbReference type="GO" id="GO:0009306">
    <property type="term" value="P:protein secretion"/>
    <property type="evidence" value="ECO:0007669"/>
    <property type="project" value="InterPro"/>
</dbReference>
<dbReference type="Pfam" id="PF25994">
    <property type="entry name" value="HH_AprE"/>
    <property type="match status" value="1"/>
</dbReference>
<dbReference type="Gene3D" id="2.40.30.170">
    <property type="match status" value="1"/>
</dbReference>
<feature type="coiled-coil region" evidence="10">
    <location>
        <begin position="182"/>
        <end position="216"/>
    </location>
</feature>
<accession>A0A8J2XMY2</accession>
<dbReference type="Proteomes" id="UP000619743">
    <property type="component" value="Unassembled WGS sequence"/>
</dbReference>
<dbReference type="PANTHER" id="PTHR30386">
    <property type="entry name" value="MEMBRANE FUSION SUBUNIT OF EMRAB-TOLC MULTIDRUG EFFLUX PUMP"/>
    <property type="match status" value="1"/>
</dbReference>
<dbReference type="InterPro" id="IPR050739">
    <property type="entry name" value="MFP"/>
</dbReference>
<proteinExistence type="inferred from homology"/>
<keyword evidence="14" id="KW-1185">Reference proteome</keyword>
<dbReference type="PROSITE" id="PS00543">
    <property type="entry name" value="HLYD_FAMILY"/>
    <property type="match status" value="1"/>
</dbReference>
<dbReference type="AlphaFoldDB" id="A0A8J2XMY2"/>
<dbReference type="EMBL" id="BMDX01000002">
    <property type="protein sequence ID" value="GGA67649.1"/>
    <property type="molecule type" value="Genomic_DNA"/>
</dbReference>
<dbReference type="GO" id="GO:0005886">
    <property type="term" value="C:plasma membrane"/>
    <property type="evidence" value="ECO:0007669"/>
    <property type="project" value="UniProtKB-SubCell"/>
</dbReference>
<name>A0A8J2XMY2_9GAMM</name>
<evidence type="ECO:0000313" key="13">
    <source>
        <dbReference type="EMBL" id="GGA67649.1"/>
    </source>
</evidence>
<gene>
    <name evidence="13" type="ORF">GCM10011369_06610</name>
</gene>
<evidence type="ECO:0000256" key="3">
    <source>
        <dbReference type="ARBA" id="ARBA00022448"/>
    </source>
</evidence>
<comment type="caution">
    <text evidence="13">The sequence shown here is derived from an EMBL/GenBank/DDBJ whole genome shotgun (WGS) entry which is preliminary data.</text>
</comment>
<dbReference type="SUPFAM" id="SSF111369">
    <property type="entry name" value="HlyD-like secretion proteins"/>
    <property type="match status" value="1"/>
</dbReference>
<dbReference type="OrthoDB" id="9775513at2"/>
<dbReference type="PRINTS" id="PR01490">
    <property type="entry name" value="RTXTOXIND"/>
</dbReference>
<dbReference type="InterPro" id="IPR010129">
    <property type="entry name" value="T1SS_HlyD"/>
</dbReference>
<evidence type="ECO:0000256" key="6">
    <source>
        <dbReference type="ARBA" id="ARBA00022692"/>
    </source>
</evidence>
<evidence type="ECO:0000259" key="12">
    <source>
        <dbReference type="Pfam" id="PF26002"/>
    </source>
</evidence>
<feature type="domain" description="AprE-like long alpha-helical hairpin" evidence="11">
    <location>
        <begin position="105"/>
        <end position="303"/>
    </location>
</feature>
<evidence type="ECO:0000256" key="8">
    <source>
        <dbReference type="ARBA" id="ARBA00023136"/>
    </source>
</evidence>
<sequence>MSKQPVCSESLNMMPDRAAAALLATPTGARQMLWAIAAFVVVAIIWAALAEIDEVAVGTGKVIPSQHLQVIQNLEGGIVAEIFITEGQAVSAGEPLLRLDDTQFRANFREKNQAYDDNRVVIARLKDEIASAAVIADGSLGTSAATPLTDQHLTELATELPELVEREKIVLAGRLNGMVSALEVLDEQYAQSESDLLALEGKLESLKLSYELSQQEVALMRPLVEEGVVSQIEFLQKLREENNLKGDMDAARLAIPKAQKAMNESLEKRQELASKFRSESLRELSKIEAELRQLQESRVGLQDKVVRTLVRSPVNGTIQTLNINTVGGVVQPGMNLVEIVPMDGRLLVEARIKPEDIAFIRNGLDAMVKFTAYDFAIYGGLAGKVVHVSPDTMVDEEGISYYLVRVETDQSYLGQELQPLPIITGMMTSVDIMTGKKSVLDYLMKPITRARENALRER</sequence>
<evidence type="ECO:0000256" key="10">
    <source>
        <dbReference type="SAM" id="Coils"/>
    </source>
</evidence>
<feature type="coiled-coil region" evidence="10">
    <location>
        <begin position="277"/>
        <end position="304"/>
    </location>
</feature>
<evidence type="ECO:0000259" key="11">
    <source>
        <dbReference type="Pfam" id="PF25994"/>
    </source>
</evidence>
<keyword evidence="10" id="KW-0175">Coiled coil</keyword>
<dbReference type="InterPro" id="IPR006144">
    <property type="entry name" value="Secretion_HlyD_CS"/>
</dbReference>
<evidence type="ECO:0000256" key="4">
    <source>
        <dbReference type="ARBA" id="ARBA00022475"/>
    </source>
</evidence>
<keyword evidence="5 9" id="KW-0997">Cell inner membrane</keyword>
<reference evidence="14" key="1">
    <citation type="journal article" date="2019" name="Int. J. Syst. Evol. Microbiol.">
        <title>The Global Catalogue of Microorganisms (GCM) 10K type strain sequencing project: providing services to taxonomists for standard genome sequencing and annotation.</title>
        <authorList>
            <consortium name="The Broad Institute Genomics Platform"/>
            <consortium name="The Broad Institute Genome Sequencing Center for Infectious Disease"/>
            <person name="Wu L."/>
            <person name="Ma J."/>
        </authorList>
    </citation>
    <scope>NUCLEOTIDE SEQUENCE [LARGE SCALE GENOMIC DNA]</scope>
    <source>
        <strain evidence="14">CGMCC 1.10130</strain>
    </source>
</reference>
<protein>
    <recommendedName>
        <fullName evidence="9">Membrane fusion protein (MFP) family protein</fullName>
    </recommendedName>
</protein>
<evidence type="ECO:0000256" key="7">
    <source>
        <dbReference type="ARBA" id="ARBA00022989"/>
    </source>
</evidence>
<comment type="similarity">
    <text evidence="2 9">Belongs to the membrane fusion protein (MFP) (TC 8.A.1) family.</text>
</comment>
<keyword evidence="4 9" id="KW-1003">Cell membrane</keyword>
<dbReference type="NCBIfam" id="TIGR01843">
    <property type="entry name" value="type_I_hlyD"/>
    <property type="match status" value="1"/>
</dbReference>
<keyword evidence="3 9" id="KW-0813">Transport</keyword>
<comment type="subcellular location">
    <subcellularLocation>
        <location evidence="1 9">Cell inner membrane</location>
        <topology evidence="1 9">Single-pass membrane protein</topology>
    </subcellularLocation>
</comment>
<feature type="transmembrane region" description="Helical" evidence="9">
    <location>
        <begin position="32"/>
        <end position="49"/>
    </location>
</feature>